<reference evidence="1 2" key="1">
    <citation type="journal article" date="2019" name="G3 (Bethesda)">
        <title>Sequencing of a Wild Apple (Malus baccata) Genome Unravels the Differences Between Cultivated and Wild Apple Species Regarding Disease Resistance and Cold Tolerance.</title>
        <authorList>
            <person name="Chen X."/>
        </authorList>
    </citation>
    <scope>NUCLEOTIDE SEQUENCE [LARGE SCALE GENOMIC DNA]</scope>
    <source>
        <strain evidence="2">cv. Shandingzi</strain>
        <tissue evidence="1">Leaves</tissue>
    </source>
</reference>
<evidence type="ECO:0000313" key="2">
    <source>
        <dbReference type="Proteomes" id="UP000315295"/>
    </source>
</evidence>
<protein>
    <submittedName>
        <fullName evidence="1">Uncharacterized protein</fullName>
    </submittedName>
</protein>
<evidence type="ECO:0000313" key="1">
    <source>
        <dbReference type="EMBL" id="TQD68706.1"/>
    </source>
</evidence>
<dbReference type="AlphaFoldDB" id="A0A540K366"/>
<gene>
    <name evidence="1" type="ORF">C1H46_045761</name>
</gene>
<dbReference type="PANTHER" id="PTHR47650:SF2">
    <property type="entry name" value="ZINC FINGER CCCH DOMAIN-CONTAINING PROTEIN 22"/>
    <property type="match status" value="1"/>
</dbReference>
<dbReference type="EMBL" id="VIEB01011076">
    <property type="protein sequence ID" value="TQD68706.1"/>
    <property type="molecule type" value="Genomic_DNA"/>
</dbReference>
<organism evidence="1 2">
    <name type="scientific">Malus baccata</name>
    <name type="common">Siberian crab apple</name>
    <name type="synonym">Pyrus baccata</name>
    <dbReference type="NCBI Taxonomy" id="106549"/>
    <lineage>
        <taxon>Eukaryota</taxon>
        <taxon>Viridiplantae</taxon>
        <taxon>Streptophyta</taxon>
        <taxon>Embryophyta</taxon>
        <taxon>Tracheophyta</taxon>
        <taxon>Spermatophyta</taxon>
        <taxon>Magnoliopsida</taxon>
        <taxon>eudicotyledons</taxon>
        <taxon>Gunneridae</taxon>
        <taxon>Pentapetalae</taxon>
        <taxon>rosids</taxon>
        <taxon>fabids</taxon>
        <taxon>Rosales</taxon>
        <taxon>Rosaceae</taxon>
        <taxon>Amygdaloideae</taxon>
        <taxon>Maleae</taxon>
        <taxon>Malus</taxon>
    </lineage>
</organism>
<dbReference type="Proteomes" id="UP000315295">
    <property type="component" value="Unassembled WGS sequence"/>
</dbReference>
<accession>A0A540K366</accession>
<comment type="caution">
    <text evidence="1">The sequence shown here is derived from an EMBL/GenBank/DDBJ whole genome shotgun (WGS) entry which is preliminary data.</text>
</comment>
<dbReference type="PANTHER" id="PTHR47650">
    <property type="entry name" value="ZINC FINGER CCCH DOMAIN-CONTAINING PROTEIN 22"/>
    <property type="match status" value="1"/>
</dbReference>
<proteinExistence type="predicted"/>
<sequence>MAIRNKNEKVVYDAAMRKLTETRNALAQAEAAQASASNAVVSKEKEKRWLKF</sequence>
<keyword evidence="2" id="KW-1185">Reference proteome</keyword>
<name>A0A540K366_MALBA</name>
<dbReference type="STRING" id="106549.A0A540K366"/>